<dbReference type="AlphaFoldDB" id="A0AAD5A5D0"/>
<dbReference type="PANTHER" id="PTHR16803:SF0">
    <property type="entry name" value="HIGH AFFINITY IMMUNOGLOBULIN EPSILON RECEPTOR SUBUNIT GAMMA"/>
    <property type="match status" value="1"/>
</dbReference>
<dbReference type="Proteomes" id="UP001205998">
    <property type="component" value="Unassembled WGS sequence"/>
</dbReference>
<gene>
    <name evidence="8" type="ORF">C0J50_9417</name>
</gene>
<feature type="transmembrane region" description="Helical" evidence="7">
    <location>
        <begin position="6"/>
        <end position="28"/>
    </location>
</feature>
<dbReference type="Pfam" id="PF11628">
    <property type="entry name" value="TCR_zetazeta"/>
    <property type="match status" value="1"/>
</dbReference>
<protein>
    <submittedName>
        <fullName evidence="8">Receptor for gamma polypeptide</fullName>
    </submittedName>
</protein>
<accession>A0AAD5A5D0</accession>
<name>A0AAD5A5D0_SILAS</name>
<keyword evidence="6 8" id="KW-0675">Receptor</keyword>
<keyword evidence="7" id="KW-0812">Transmembrane</keyword>
<evidence type="ECO:0000313" key="9">
    <source>
        <dbReference type="Proteomes" id="UP001205998"/>
    </source>
</evidence>
<keyword evidence="5" id="KW-1015">Disulfide bond</keyword>
<sequence>AAMNEANICYILDAILFVYGLVLTVLYCRIKV</sequence>
<dbReference type="GO" id="GO:0019767">
    <property type="term" value="F:IgE receptor activity"/>
    <property type="evidence" value="ECO:0007669"/>
    <property type="project" value="InterPro"/>
</dbReference>
<organism evidence="8 9">
    <name type="scientific">Silurus asotus</name>
    <name type="common">Amur catfish</name>
    <name type="synonym">Parasilurus asotus</name>
    <dbReference type="NCBI Taxonomy" id="30991"/>
    <lineage>
        <taxon>Eukaryota</taxon>
        <taxon>Metazoa</taxon>
        <taxon>Chordata</taxon>
        <taxon>Craniata</taxon>
        <taxon>Vertebrata</taxon>
        <taxon>Euteleostomi</taxon>
        <taxon>Actinopterygii</taxon>
        <taxon>Neopterygii</taxon>
        <taxon>Teleostei</taxon>
        <taxon>Ostariophysi</taxon>
        <taxon>Siluriformes</taxon>
        <taxon>Siluridae</taxon>
        <taxon>Silurus</taxon>
    </lineage>
</organism>
<evidence type="ECO:0000256" key="4">
    <source>
        <dbReference type="ARBA" id="ARBA00022859"/>
    </source>
</evidence>
<feature type="non-terminal residue" evidence="8">
    <location>
        <position position="1"/>
    </location>
</feature>
<keyword evidence="4" id="KW-0391">Immunity</keyword>
<feature type="non-terminal residue" evidence="8">
    <location>
        <position position="32"/>
    </location>
</feature>
<dbReference type="PANTHER" id="PTHR16803">
    <property type="entry name" value="HIGH AFFINITY IMMUNOGLOBULIN EPSILON RECEPTOR GAMMA-SUBUNIT"/>
    <property type="match status" value="1"/>
</dbReference>
<comment type="subcellular location">
    <subcellularLocation>
        <location evidence="1">Cell membrane</location>
        <topology evidence="1">Single-pass type I membrane protein</topology>
    </subcellularLocation>
</comment>
<evidence type="ECO:0000313" key="8">
    <source>
        <dbReference type="EMBL" id="KAI5609579.1"/>
    </source>
</evidence>
<evidence type="ECO:0000256" key="3">
    <source>
        <dbReference type="ARBA" id="ARBA00022553"/>
    </source>
</evidence>
<reference evidence="8" key="1">
    <citation type="submission" date="2018-07" db="EMBL/GenBank/DDBJ databases">
        <title>Comparative genomics of catfishes provides insights into carnivory and benthic adaptation.</title>
        <authorList>
            <person name="Zhang Y."/>
            <person name="Wang D."/>
            <person name="Peng Z."/>
            <person name="Zheng S."/>
            <person name="Shao F."/>
            <person name="Tao W."/>
        </authorList>
    </citation>
    <scope>NUCLEOTIDE SEQUENCE</scope>
    <source>
        <strain evidence="8">Chongqing</strain>
    </source>
</reference>
<comment type="caution">
    <text evidence="8">The sequence shown here is derived from an EMBL/GenBank/DDBJ whole genome shotgun (WGS) entry which is preliminary data.</text>
</comment>
<keyword evidence="7" id="KW-1133">Transmembrane helix</keyword>
<proteinExistence type="predicted"/>
<keyword evidence="2" id="KW-1003">Cell membrane</keyword>
<evidence type="ECO:0000256" key="5">
    <source>
        <dbReference type="ARBA" id="ARBA00023157"/>
    </source>
</evidence>
<dbReference type="GO" id="GO:0002376">
    <property type="term" value="P:immune system process"/>
    <property type="evidence" value="ECO:0007669"/>
    <property type="project" value="UniProtKB-KW"/>
</dbReference>
<keyword evidence="9" id="KW-1185">Reference proteome</keyword>
<keyword evidence="7" id="KW-0472">Membrane</keyword>
<evidence type="ECO:0000256" key="6">
    <source>
        <dbReference type="ARBA" id="ARBA00023170"/>
    </source>
</evidence>
<dbReference type="InterPro" id="IPR021663">
    <property type="entry name" value="CD3_zeta/IgE_Fc_rcpt_gamma"/>
</dbReference>
<evidence type="ECO:0000256" key="2">
    <source>
        <dbReference type="ARBA" id="ARBA00022475"/>
    </source>
</evidence>
<evidence type="ECO:0000256" key="7">
    <source>
        <dbReference type="SAM" id="Phobius"/>
    </source>
</evidence>
<evidence type="ECO:0000256" key="1">
    <source>
        <dbReference type="ARBA" id="ARBA00004251"/>
    </source>
</evidence>
<dbReference type="InterPro" id="IPR042340">
    <property type="entry name" value="FCER1G"/>
</dbReference>
<keyword evidence="3" id="KW-0597">Phosphoprotein</keyword>
<dbReference type="EMBL" id="MU576718">
    <property type="protein sequence ID" value="KAI5609579.1"/>
    <property type="molecule type" value="Genomic_DNA"/>
</dbReference>
<dbReference type="GO" id="GO:0032998">
    <property type="term" value="C:Fc-epsilon receptor I complex"/>
    <property type="evidence" value="ECO:0007669"/>
    <property type="project" value="InterPro"/>
</dbReference>